<evidence type="ECO:0000313" key="2">
    <source>
        <dbReference type="EMBL" id="WOO82862.1"/>
    </source>
</evidence>
<organism evidence="2 3">
    <name type="scientific">Vanrija pseudolonga</name>
    <dbReference type="NCBI Taxonomy" id="143232"/>
    <lineage>
        <taxon>Eukaryota</taxon>
        <taxon>Fungi</taxon>
        <taxon>Dikarya</taxon>
        <taxon>Basidiomycota</taxon>
        <taxon>Agaricomycotina</taxon>
        <taxon>Tremellomycetes</taxon>
        <taxon>Trichosporonales</taxon>
        <taxon>Trichosporonaceae</taxon>
        <taxon>Vanrija</taxon>
    </lineage>
</organism>
<keyword evidence="3" id="KW-1185">Reference proteome</keyword>
<reference evidence="2" key="1">
    <citation type="submission" date="2023-10" db="EMBL/GenBank/DDBJ databases">
        <authorList>
            <person name="Noh H."/>
        </authorList>
    </citation>
    <scope>NUCLEOTIDE SEQUENCE</scope>
    <source>
        <strain evidence="2">DUCC4014</strain>
    </source>
</reference>
<gene>
    <name evidence="2" type="ORF">LOC62_04G006344</name>
</gene>
<dbReference type="RefSeq" id="XP_062628894.1">
    <property type="nucleotide sequence ID" value="XM_062772910.1"/>
</dbReference>
<feature type="transmembrane region" description="Helical" evidence="1">
    <location>
        <begin position="33"/>
        <end position="54"/>
    </location>
</feature>
<evidence type="ECO:0000256" key="1">
    <source>
        <dbReference type="SAM" id="Phobius"/>
    </source>
</evidence>
<keyword evidence="1" id="KW-0472">Membrane</keyword>
<keyword evidence="1" id="KW-0812">Transmembrane</keyword>
<dbReference type="AlphaFoldDB" id="A0AAF0YBB3"/>
<accession>A0AAF0YBB3</accession>
<evidence type="ECO:0000313" key="3">
    <source>
        <dbReference type="Proteomes" id="UP000827549"/>
    </source>
</evidence>
<keyword evidence="1" id="KW-1133">Transmembrane helix</keyword>
<sequence length="94" mass="9960">MAPLDVMMLFDDTPDYLAALVVDEASIIRASHALLLAVVFMTTIAAFAFLGPVLDMLFVGDIEVGIDESPGFAAASVEKEIADSTGDAEPWTEP</sequence>
<name>A0AAF0YBB3_9TREE</name>
<dbReference type="EMBL" id="CP086717">
    <property type="protein sequence ID" value="WOO82862.1"/>
    <property type="molecule type" value="Genomic_DNA"/>
</dbReference>
<dbReference type="Proteomes" id="UP000827549">
    <property type="component" value="Chromosome 4"/>
</dbReference>
<protein>
    <submittedName>
        <fullName evidence="2">Uncharacterized protein</fullName>
    </submittedName>
</protein>
<dbReference type="GeneID" id="87809568"/>
<proteinExistence type="predicted"/>